<proteinExistence type="predicted"/>
<dbReference type="Proteomes" id="UP001140234">
    <property type="component" value="Unassembled WGS sequence"/>
</dbReference>
<feature type="non-terminal residue" evidence="1">
    <location>
        <position position="64"/>
    </location>
</feature>
<evidence type="ECO:0000313" key="2">
    <source>
        <dbReference type="Proteomes" id="UP001140234"/>
    </source>
</evidence>
<reference evidence="1" key="1">
    <citation type="submission" date="2022-07" db="EMBL/GenBank/DDBJ databases">
        <title>Phylogenomic reconstructions and comparative analyses of Kickxellomycotina fungi.</title>
        <authorList>
            <person name="Reynolds N.K."/>
            <person name="Stajich J.E."/>
            <person name="Barry K."/>
            <person name="Grigoriev I.V."/>
            <person name="Crous P."/>
            <person name="Smith M.E."/>
        </authorList>
    </citation>
    <scope>NUCLEOTIDE SEQUENCE</scope>
    <source>
        <strain evidence="1">CBS 109366</strain>
    </source>
</reference>
<gene>
    <name evidence="1" type="ORF">IWQ57_006075</name>
</gene>
<organism evidence="1 2">
    <name type="scientific">Coemansia nantahalensis</name>
    <dbReference type="NCBI Taxonomy" id="2789366"/>
    <lineage>
        <taxon>Eukaryota</taxon>
        <taxon>Fungi</taxon>
        <taxon>Fungi incertae sedis</taxon>
        <taxon>Zoopagomycota</taxon>
        <taxon>Kickxellomycotina</taxon>
        <taxon>Kickxellomycetes</taxon>
        <taxon>Kickxellales</taxon>
        <taxon>Kickxellaceae</taxon>
        <taxon>Coemansia</taxon>
    </lineage>
</organism>
<accession>A0ACC1JKY1</accession>
<dbReference type="EMBL" id="JANBUJ010003251">
    <property type="protein sequence ID" value="KAJ2761345.1"/>
    <property type="molecule type" value="Genomic_DNA"/>
</dbReference>
<protein>
    <submittedName>
        <fullName evidence="1">Uncharacterized protein</fullName>
    </submittedName>
</protein>
<evidence type="ECO:0000313" key="1">
    <source>
        <dbReference type="EMBL" id="KAJ2761345.1"/>
    </source>
</evidence>
<keyword evidence="2" id="KW-1185">Reference proteome</keyword>
<sequence length="64" mass="7336">MSVFHYDFAKFSTAFDITNGSDTLTIHSTKHVTEACVCTNCKAIMAQRAEEEKKKNEQWSIKYT</sequence>
<comment type="caution">
    <text evidence="1">The sequence shown here is derived from an EMBL/GenBank/DDBJ whole genome shotgun (WGS) entry which is preliminary data.</text>
</comment>
<name>A0ACC1JKY1_9FUNG</name>